<dbReference type="EMBL" id="CP023777">
    <property type="protein sequence ID" value="ATL48939.1"/>
    <property type="molecule type" value="Genomic_DNA"/>
</dbReference>
<keyword evidence="2" id="KW-0472">Membrane</keyword>
<name>A0A291QY39_9BACT</name>
<evidence type="ECO:0000313" key="3">
    <source>
        <dbReference type="EMBL" id="ATL48939.1"/>
    </source>
</evidence>
<dbReference type="OrthoDB" id="795906at2"/>
<gene>
    <name evidence="3" type="ORF">COR50_18175</name>
</gene>
<evidence type="ECO:0000256" key="1">
    <source>
        <dbReference type="SAM" id="MobiDB-lite"/>
    </source>
</evidence>
<dbReference type="KEGG" id="cbae:COR50_18175"/>
<dbReference type="AlphaFoldDB" id="A0A291QY39"/>
<evidence type="ECO:0000313" key="4">
    <source>
        <dbReference type="Proteomes" id="UP000220133"/>
    </source>
</evidence>
<protein>
    <submittedName>
        <fullName evidence="3">Uncharacterized protein</fullName>
    </submittedName>
</protein>
<feature type="transmembrane region" description="Helical" evidence="2">
    <location>
        <begin position="12"/>
        <end position="31"/>
    </location>
</feature>
<dbReference type="RefSeq" id="WP_098195308.1">
    <property type="nucleotide sequence ID" value="NZ_CP023777.1"/>
</dbReference>
<feature type="region of interest" description="Disordered" evidence="1">
    <location>
        <begin position="58"/>
        <end position="80"/>
    </location>
</feature>
<evidence type="ECO:0000256" key="2">
    <source>
        <dbReference type="SAM" id="Phobius"/>
    </source>
</evidence>
<accession>A0A291QY39</accession>
<dbReference type="Proteomes" id="UP000220133">
    <property type="component" value="Chromosome"/>
</dbReference>
<organism evidence="3 4">
    <name type="scientific">Chitinophaga caeni</name>
    <dbReference type="NCBI Taxonomy" id="2029983"/>
    <lineage>
        <taxon>Bacteria</taxon>
        <taxon>Pseudomonadati</taxon>
        <taxon>Bacteroidota</taxon>
        <taxon>Chitinophagia</taxon>
        <taxon>Chitinophagales</taxon>
        <taxon>Chitinophagaceae</taxon>
        <taxon>Chitinophaga</taxon>
    </lineage>
</organism>
<sequence>MKPEDRYPGLEHKGATLSAFAVAIDVFILSLKSGELVRFTPDDPKKFRQWLEAHQVRDADKKQGQDTAAALKSTRRRRLF</sequence>
<proteinExistence type="predicted"/>
<keyword evidence="2" id="KW-1133">Transmembrane helix</keyword>
<reference evidence="3 4" key="1">
    <citation type="submission" date="2017-10" db="EMBL/GenBank/DDBJ databases">
        <title>Paenichitinophaga pekingensis gen. nov., sp. nov., isolated from activated sludge.</title>
        <authorList>
            <person name="Jin D."/>
            <person name="Kong X."/>
            <person name="Deng Y."/>
            <person name="Bai Z."/>
        </authorList>
    </citation>
    <scope>NUCLEOTIDE SEQUENCE [LARGE SCALE GENOMIC DNA]</scope>
    <source>
        <strain evidence="3 4">13</strain>
    </source>
</reference>
<keyword evidence="4" id="KW-1185">Reference proteome</keyword>
<keyword evidence="2" id="KW-0812">Transmembrane</keyword>